<keyword evidence="9" id="KW-0833">Ubl conjugation pathway</keyword>
<gene>
    <name evidence="12" type="ORF">EDI_317110</name>
</gene>
<dbReference type="UniPathway" id="UPA00143"/>
<evidence type="ECO:0000256" key="1">
    <source>
        <dbReference type="ARBA" id="ARBA00000900"/>
    </source>
</evidence>
<dbReference type="Gene3D" id="3.30.40.10">
    <property type="entry name" value="Zinc/RING finger domain, C3HC4 (zinc finger)"/>
    <property type="match status" value="1"/>
</dbReference>
<evidence type="ECO:0000313" key="12">
    <source>
        <dbReference type="EMBL" id="EDR28254.1"/>
    </source>
</evidence>
<evidence type="ECO:0000256" key="7">
    <source>
        <dbReference type="ARBA" id="ARBA00022490"/>
    </source>
</evidence>
<dbReference type="FunFam" id="3.30.40.10:FF:000055">
    <property type="entry name" value="Ubiquitin conjugation factor e4 a"/>
    <property type="match status" value="1"/>
</dbReference>
<evidence type="ECO:0000256" key="3">
    <source>
        <dbReference type="ARBA" id="ARBA00004496"/>
    </source>
</evidence>
<dbReference type="GO" id="GO:0005737">
    <property type="term" value="C:cytoplasm"/>
    <property type="evidence" value="ECO:0007669"/>
    <property type="project" value="UniProtKB-SubCell"/>
</dbReference>
<dbReference type="GO" id="GO:0000151">
    <property type="term" value="C:ubiquitin ligase complex"/>
    <property type="evidence" value="ECO:0007669"/>
    <property type="project" value="InterPro"/>
</dbReference>
<evidence type="ECO:0000256" key="9">
    <source>
        <dbReference type="ARBA" id="ARBA00022786"/>
    </source>
</evidence>
<evidence type="ECO:0000256" key="6">
    <source>
        <dbReference type="ARBA" id="ARBA00012483"/>
    </source>
</evidence>
<comment type="catalytic activity">
    <reaction evidence="1">
        <text>S-ubiquitinyl-[E2 ubiquitin-conjugating enzyme]-L-cysteine + [acceptor protein]-L-lysine = [E2 ubiquitin-conjugating enzyme]-L-cysteine + N(6)-ubiquitinyl-[acceptor protein]-L-lysine.</text>
        <dbReference type="EC" id="2.3.2.27"/>
    </reaction>
</comment>
<dbReference type="AlphaFoldDB" id="B0EB37"/>
<dbReference type="InterPro" id="IPR013083">
    <property type="entry name" value="Znf_RING/FYVE/PHD"/>
</dbReference>
<dbReference type="PROSITE" id="PS51698">
    <property type="entry name" value="U_BOX"/>
    <property type="match status" value="1"/>
</dbReference>
<comment type="pathway">
    <text evidence="4">Protein modification; protein ubiquitination.</text>
</comment>
<dbReference type="Proteomes" id="UP000008076">
    <property type="component" value="Unassembled WGS sequence"/>
</dbReference>
<dbReference type="VEuPathDB" id="AmoebaDB:EDI_317110"/>
<dbReference type="PANTHER" id="PTHR13931:SF2">
    <property type="entry name" value="UBIQUITIN CONJUGATION FACTOR E4 B"/>
    <property type="match status" value="1"/>
</dbReference>
<evidence type="ECO:0000313" key="13">
    <source>
        <dbReference type="Proteomes" id="UP000008076"/>
    </source>
</evidence>
<dbReference type="GO" id="GO:0006511">
    <property type="term" value="P:ubiquitin-dependent protein catabolic process"/>
    <property type="evidence" value="ECO:0007669"/>
    <property type="project" value="InterPro"/>
</dbReference>
<dbReference type="PANTHER" id="PTHR13931">
    <property type="entry name" value="UBIQUITINATION FACTOR E4"/>
    <property type="match status" value="1"/>
</dbReference>
<dbReference type="InterPro" id="IPR019474">
    <property type="entry name" value="Ub_conjug_fac_E4_core"/>
</dbReference>
<dbReference type="GO" id="GO:0034450">
    <property type="term" value="F:ubiquitin-ubiquitin ligase activity"/>
    <property type="evidence" value="ECO:0007669"/>
    <property type="project" value="InterPro"/>
</dbReference>
<feature type="domain" description="U-box" evidence="11">
    <location>
        <begin position="881"/>
        <end position="955"/>
    </location>
</feature>
<keyword evidence="7" id="KW-0963">Cytoplasm</keyword>
<dbReference type="EC" id="2.3.2.27" evidence="6"/>
<dbReference type="eggNOG" id="KOG2042">
    <property type="taxonomic scope" value="Eukaryota"/>
</dbReference>
<dbReference type="Pfam" id="PF04564">
    <property type="entry name" value="U-box"/>
    <property type="match status" value="1"/>
</dbReference>
<dbReference type="RefSeq" id="XP_001735537.1">
    <property type="nucleotide sequence ID" value="XM_001735485.1"/>
</dbReference>
<evidence type="ECO:0000256" key="4">
    <source>
        <dbReference type="ARBA" id="ARBA00004906"/>
    </source>
</evidence>
<sequence>MDVNEIRRKRLEAFKNKIHKIEGSNQINDKQQESICQTTQLKVKQNKDSEEIKKQKAYLYLVQKVFQCKMTDSCDYGDIDCKKFYSDHLVVDEPFIDNIIIHCLTNPTNLMSLSYLAECLNRLSDCSYFDKTLLEMIQKKVIDYMVIVLQFPDSFPSKESVYVMIWKLISGSQGRMIMKSIQNHPDMMEITEIFYQVFLKQLGKIKLTSPEFFEFFSFIDNLLMNEAVALNIVYHDNFLPKEMTINQLSKTLLGRLLQIFFLEKLDGYGDPMKRDYLTILQRLLPLGATGQKMIGEVLCSLMKYEDSREETFKWIDCFYTINKERMKIGYNKDSVFPDSLLLLFYYSLCYVFEKEVKNSTVNFNYFLNTNILELENTTLFQATPSEIKQYIFINDSYTNSLDFTHSTYPIQSDTKFPQIKVEAPSVSTLLFFNILKLSPVCLTQILGTNKNIARALLRAQEEQNFYAGTYLKRVLLSNNAQQFNVQACCSMDNFCEYLVKFIFHCLPQTVSPLLDQSNKIPLPLALLPEYIIGILSDFIHSESFIRNNNLKSLMNLPENLSVIICSFVSSQHICHSPYTRAELGVAITEAILNEKDIFKRPHKLLMNEFSKQYLVFSLLCFYVDCEKTGSHSQYYDKLNWRKMLQECFKVLWEFEDYQKKMIEIFESNNERIFPAFVQYIISDTNLILEDSLLKLSDIKIAEDKLKDKEKWNLLDKQTQNDIIYSMKENGSIVKNLFAITECTFDFLKLVLQKSQRPFLDKLVINDVAACFNYFLSCIVGERSSEFKVSNFEKYNFHPKEMLNSFFDIFLYLGQSDKFIQAIYEDARSFKEKTFEAALVNVQYIHSKSQKEMDEFQKLIDKIKNYSSHDIFAQVEEMVGMDLPEEYCDALLGTLMKDPVKLPNSHVVVDRTTIEKHLMNAKEDPFDRTPLELSMVIPMNDLKQQIMEYVMDKAKELKQK</sequence>
<accession>B0EB37</accession>
<dbReference type="GO" id="GO:0000209">
    <property type="term" value="P:protein polyubiquitination"/>
    <property type="evidence" value="ECO:0007669"/>
    <property type="project" value="TreeGrafter"/>
</dbReference>
<evidence type="ECO:0000256" key="2">
    <source>
        <dbReference type="ARBA" id="ARBA00004123"/>
    </source>
</evidence>
<keyword evidence="8" id="KW-0808">Transferase</keyword>
<dbReference type="OMA" id="HICHSPY"/>
<evidence type="ECO:0000256" key="8">
    <source>
        <dbReference type="ARBA" id="ARBA00022679"/>
    </source>
</evidence>
<dbReference type="Pfam" id="PF10408">
    <property type="entry name" value="Ufd2P_core"/>
    <property type="match status" value="1"/>
</dbReference>
<keyword evidence="10" id="KW-0539">Nucleus</keyword>
<dbReference type="SMART" id="SM00504">
    <property type="entry name" value="Ubox"/>
    <property type="match status" value="1"/>
</dbReference>
<dbReference type="InterPro" id="IPR003613">
    <property type="entry name" value="Ubox_domain"/>
</dbReference>
<comment type="subcellular location">
    <subcellularLocation>
        <location evidence="3">Cytoplasm</location>
    </subcellularLocation>
    <subcellularLocation>
        <location evidence="2">Nucleus</location>
    </subcellularLocation>
</comment>
<evidence type="ECO:0000259" key="11">
    <source>
        <dbReference type="PROSITE" id="PS51698"/>
    </source>
</evidence>
<name>B0EB37_ENTDS</name>
<reference evidence="13" key="1">
    <citation type="submission" date="2007-12" db="EMBL/GenBank/DDBJ databases">
        <title>Annotation of Entamoeba dispar SAW760.</title>
        <authorList>
            <person name="Lorenzi H."/>
            <person name="Inman J."/>
            <person name="Schobel S."/>
            <person name="Amedeo P."/>
            <person name="Caler E."/>
        </authorList>
    </citation>
    <scope>NUCLEOTIDE SEQUENCE [LARGE SCALE GENOMIC DNA]</scope>
    <source>
        <strain evidence="13">ATCC PRA-260 / SAW760</strain>
    </source>
</reference>
<dbReference type="InterPro" id="IPR045132">
    <property type="entry name" value="UBE4"/>
</dbReference>
<dbReference type="OrthoDB" id="20295at2759"/>
<dbReference type="GO" id="GO:0005634">
    <property type="term" value="C:nucleus"/>
    <property type="evidence" value="ECO:0007669"/>
    <property type="project" value="UniProtKB-SubCell"/>
</dbReference>
<dbReference type="SUPFAM" id="SSF57850">
    <property type="entry name" value="RING/U-box"/>
    <property type="match status" value="1"/>
</dbReference>
<organism evidence="13">
    <name type="scientific">Entamoeba dispar (strain ATCC PRA-260 / SAW760)</name>
    <dbReference type="NCBI Taxonomy" id="370354"/>
    <lineage>
        <taxon>Eukaryota</taxon>
        <taxon>Amoebozoa</taxon>
        <taxon>Evosea</taxon>
        <taxon>Archamoebae</taxon>
        <taxon>Mastigamoebida</taxon>
        <taxon>Entamoebidae</taxon>
        <taxon>Entamoeba</taxon>
    </lineage>
</organism>
<proteinExistence type="inferred from homology"/>
<dbReference type="GO" id="GO:0036503">
    <property type="term" value="P:ERAD pathway"/>
    <property type="evidence" value="ECO:0007669"/>
    <property type="project" value="InterPro"/>
</dbReference>
<dbReference type="KEGG" id="edi:EDI_317110"/>
<dbReference type="GeneID" id="5880492"/>
<dbReference type="EMBL" id="DS548555">
    <property type="protein sequence ID" value="EDR28254.1"/>
    <property type="molecule type" value="Genomic_DNA"/>
</dbReference>
<keyword evidence="13" id="KW-1185">Reference proteome</keyword>
<evidence type="ECO:0000256" key="10">
    <source>
        <dbReference type="ARBA" id="ARBA00023242"/>
    </source>
</evidence>
<protein>
    <recommendedName>
        <fullName evidence="6">RING-type E3 ubiquitin transferase</fullName>
        <ecNumber evidence="6">2.3.2.27</ecNumber>
    </recommendedName>
</protein>
<evidence type="ECO:0000256" key="5">
    <source>
        <dbReference type="ARBA" id="ARBA00007434"/>
    </source>
</evidence>
<comment type="similarity">
    <text evidence="5">Belongs to the ubiquitin conjugation factor E4 family.</text>
</comment>